<gene>
    <name evidence="7" type="ORF">DFP88_10292</name>
</gene>
<dbReference type="AlphaFoldDB" id="A0A318SWV0"/>
<dbReference type="GO" id="GO:0012505">
    <property type="term" value="C:endomembrane system"/>
    <property type="evidence" value="ECO:0007669"/>
    <property type="project" value="UniProtKB-SubCell"/>
</dbReference>
<evidence type="ECO:0000256" key="2">
    <source>
        <dbReference type="ARBA" id="ARBA00022448"/>
    </source>
</evidence>
<evidence type="ECO:0000256" key="3">
    <source>
        <dbReference type="ARBA" id="ARBA00022692"/>
    </source>
</evidence>
<accession>A0A318SWV0</accession>
<dbReference type="InterPro" id="IPR024671">
    <property type="entry name" value="Atg22-like"/>
</dbReference>
<sequence>MATEPASGARTAGEQKRRIWGWMFFDWAQQPYATLGLTFAFGPYFAEIAARRYGAEGLDPQAAGAAAQSLWSVGQTLSGLAIALTAPVLGAWADASGRKLPWIAALSVIVVACSAALWMLTPDGALLIPALILFFTGFAAGEAANNVANAILPSLGSGRQIGRISGSGAAFGYWGGVLSLLLMLGLLVDNADGLTLLGRAPALGLDGAAREGTRAVGPVIALWYAVFIIPFFVLLRDVPAPQPAREPVLTRLRRLWAQVTGRRSLGAFLLSSMLYRDALGAVYAFGGVYATLVLGWEVIDIGIFGVIGAVVAALASWIGGIADQRVGPKPVIIASVLILIAVGSIIVGMSREVLFGVPLAPGSRLPDIIMYVCGAAIGGAGGSLYAASRTMMTRHADPERPAEAFGLFALSGRATAFLAPMLIGVVTYATGSTQLGFLPVIALFLLALLLLAWVDKDGDRP</sequence>
<dbReference type="PANTHER" id="PTHR23519:SF1">
    <property type="entry name" value="AUTOPHAGY-RELATED PROTEIN 22"/>
    <property type="match status" value="1"/>
</dbReference>
<keyword evidence="5 6" id="KW-0472">Membrane</keyword>
<dbReference type="InterPro" id="IPR036259">
    <property type="entry name" value="MFS_trans_sf"/>
</dbReference>
<keyword evidence="4 6" id="KW-1133">Transmembrane helix</keyword>
<feature type="transmembrane region" description="Helical" evidence="6">
    <location>
        <begin position="100"/>
        <end position="120"/>
    </location>
</feature>
<evidence type="ECO:0000313" key="7">
    <source>
        <dbReference type="EMBL" id="PYE84297.1"/>
    </source>
</evidence>
<evidence type="ECO:0000313" key="8">
    <source>
        <dbReference type="Proteomes" id="UP000248311"/>
    </source>
</evidence>
<feature type="transmembrane region" description="Helical" evidence="6">
    <location>
        <begin position="331"/>
        <end position="348"/>
    </location>
</feature>
<comment type="caution">
    <text evidence="7">The sequence shown here is derived from an EMBL/GenBank/DDBJ whole genome shotgun (WGS) entry which is preliminary data.</text>
</comment>
<proteinExistence type="predicted"/>
<feature type="transmembrane region" description="Helical" evidence="6">
    <location>
        <begin position="215"/>
        <end position="235"/>
    </location>
</feature>
<feature type="transmembrane region" description="Helical" evidence="6">
    <location>
        <begin position="301"/>
        <end position="319"/>
    </location>
</feature>
<feature type="transmembrane region" description="Helical" evidence="6">
    <location>
        <begin position="368"/>
        <end position="387"/>
    </location>
</feature>
<feature type="transmembrane region" description="Helical" evidence="6">
    <location>
        <begin position="435"/>
        <end position="454"/>
    </location>
</feature>
<comment type="subcellular location">
    <subcellularLocation>
        <location evidence="1">Endomembrane system</location>
        <topology evidence="1">Multi-pass membrane protein</topology>
    </subcellularLocation>
</comment>
<dbReference type="Proteomes" id="UP000248311">
    <property type="component" value="Unassembled WGS sequence"/>
</dbReference>
<dbReference type="Pfam" id="PF11700">
    <property type="entry name" value="ATG22"/>
    <property type="match status" value="1"/>
</dbReference>
<feature type="transmembrane region" description="Helical" evidence="6">
    <location>
        <begin position="407"/>
        <end position="429"/>
    </location>
</feature>
<evidence type="ECO:0000256" key="5">
    <source>
        <dbReference type="ARBA" id="ARBA00023136"/>
    </source>
</evidence>
<name>A0A318SWV0_9RHOB</name>
<keyword evidence="3 6" id="KW-0812">Transmembrane</keyword>
<dbReference type="OrthoDB" id="9768783at2"/>
<dbReference type="RefSeq" id="WP_110813405.1">
    <property type="nucleotide sequence ID" value="NZ_QJTE01000002.1"/>
</dbReference>
<dbReference type="PANTHER" id="PTHR23519">
    <property type="entry name" value="AUTOPHAGY-RELATED PROTEIN 22"/>
    <property type="match status" value="1"/>
</dbReference>
<organism evidence="7 8">
    <name type="scientific">Pseudoroseicyclus aestuarii</name>
    <dbReference type="NCBI Taxonomy" id="1795041"/>
    <lineage>
        <taxon>Bacteria</taxon>
        <taxon>Pseudomonadati</taxon>
        <taxon>Pseudomonadota</taxon>
        <taxon>Alphaproteobacteria</taxon>
        <taxon>Rhodobacterales</taxon>
        <taxon>Paracoccaceae</taxon>
        <taxon>Pseudoroseicyclus</taxon>
    </lineage>
</organism>
<dbReference type="Gene3D" id="1.20.1250.20">
    <property type="entry name" value="MFS general substrate transporter like domains"/>
    <property type="match status" value="1"/>
</dbReference>
<dbReference type="InterPro" id="IPR050495">
    <property type="entry name" value="ATG22/LtaA_families"/>
</dbReference>
<dbReference type="SUPFAM" id="SSF103473">
    <property type="entry name" value="MFS general substrate transporter"/>
    <property type="match status" value="1"/>
</dbReference>
<dbReference type="EMBL" id="QJTE01000002">
    <property type="protein sequence ID" value="PYE84297.1"/>
    <property type="molecule type" value="Genomic_DNA"/>
</dbReference>
<keyword evidence="8" id="KW-1185">Reference proteome</keyword>
<feature type="transmembrane region" description="Helical" evidence="6">
    <location>
        <begin position="126"/>
        <end position="148"/>
    </location>
</feature>
<feature type="transmembrane region" description="Helical" evidence="6">
    <location>
        <begin position="70"/>
        <end position="93"/>
    </location>
</feature>
<feature type="transmembrane region" description="Helical" evidence="6">
    <location>
        <begin position="169"/>
        <end position="188"/>
    </location>
</feature>
<evidence type="ECO:0000256" key="4">
    <source>
        <dbReference type="ARBA" id="ARBA00022989"/>
    </source>
</evidence>
<evidence type="ECO:0000256" key="6">
    <source>
        <dbReference type="SAM" id="Phobius"/>
    </source>
</evidence>
<reference evidence="7 8" key="1">
    <citation type="submission" date="2018-06" db="EMBL/GenBank/DDBJ databases">
        <title>Genomic Encyclopedia of Type Strains, Phase III (KMG-III): the genomes of soil and plant-associated and newly described type strains.</title>
        <authorList>
            <person name="Whitman W."/>
        </authorList>
    </citation>
    <scope>NUCLEOTIDE SEQUENCE [LARGE SCALE GENOMIC DNA]</scope>
    <source>
        <strain evidence="7 8">CECT 9025</strain>
    </source>
</reference>
<protein>
    <submittedName>
        <fullName evidence="7">UMF1 family MFS transporter</fullName>
    </submittedName>
</protein>
<keyword evidence="2" id="KW-0813">Transport</keyword>
<evidence type="ECO:0000256" key="1">
    <source>
        <dbReference type="ARBA" id="ARBA00004127"/>
    </source>
</evidence>